<comment type="caution">
    <text evidence="2">The sequence shown here is derived from an EMBL/GenBank/DDBJ whole genome shotgun (WGS) entry which is preliminary data.</text>
</comment>
<protein>
    <submittedName>
        <fullName evidence="2">MarR family transcriptional regulator</fullName>
    </submittedName>
</protein>
<evidence type="ECO:0000259" key="1">
    <source>
        <dbReference type="SMART" id="SM00347"/>
    </source>
</evidence>
<dbReference type="SMART" id="SM00347">
    <property type="entry name" value="HTH_MARR"/>
    <property type="match status" value="1"/>
</dbReference>
<dbReference type="PANTHER" id="PTHR33164:SF43">
    <property type="entry name" value="HTH-TYPE TRANSCRIPTIONAL REPRESSOR YETL"/>
    <property type="match status" value="1"/>
</dbReference>
<dbReference type="EMBL" id="QQXK01000001">
    <property type="protein sequence ID" value="RII43714.1"/>
    <property type="molecule type" value="Genomic_DNA"/>
</dbReference>
<reference evidence="2 3" key="1">
    <citation type="submission" date="2018-07" db="EMBL/GenBank/DDBJ databases">
        <title>Arthrobacter sp. nov., isolated from raw cow's milk with high bacterial count.</title>
        <authorList>
            <person name="Hahne J."/>
            <person name="Isele D."/>
            <person name="Lipski A."/>
        </authorList>
    </citation>
    <scope>NUCLEOTIDE SEQUENCE [LARGE SCALE GENOMIC DNA]</scope>
    <source>
        <strain evidence="2 3">JZ R-35</strain>
    </source>
</reference>
<dbReference type="InterPro" id="IPR000835">
    <property type="entry name" value="HTH_MarR-typ"/>
</dbReference>
<dbReference type="GO" id="GO:0003700">
    <property type="term" value="F:DNA-binding transcription factor activity"/>
    <property type="evidence" value="ECO:0007669"/>
    <property type="project" value="InterPro"/>
</dbReference>
<dbReference type="Gene3D" id="1.10.10.10">
    <property type="entry name" value="Winged helix-like DNA-binding domain superfamily/Winged helix DNA-binding domain"/>
    <property type="match status" value="1"/>
</dbReference>
<evidence type="ECO:0000313" key="2">
    <source>
        <dbReference type="EMBL" id="RII43714.1"/>
    </source>
</evidence>
<evidence type="ECO:0000313" key="3">
    <source>
        <dbReference type="Proteomes" id="UP000265419"/>
    </source>
</evidence>
<dbReference type="RefSeq" id="WP_119423140.1">
    <property type="nucleotide sequence ID" value="NZ_QQXK01000001.1"/>
</dbReference>
<gene>
    <name evidence="2" type="ORF">DWB68_00295</name>
</gene>
<keyword evidence="3" id="KW-1185">Reference proteome</keyword>
<dbReference type="InterPro" id="IPR036388">
    <property type="entry name" value="WH-like_DNA-bd_sf"/>
</dbReference>
<dbReference type="InterPro" id="IPR036390">
    <property type="entry name" value="WH_DNA-bd_sf"/>
</dbReference>
<dbReference type="GO" id="GO:0006950">
    <property type="term" value="P:response to stress"/>
    <property type="evidence" value="ECO:0007669"/>
    <property type="project" value="TreeGrafter"/>
</dbReference>
<name>A0A399JER3_9MICC</name>
<organism evidence="2 3">
    <name type="scientific">Galactobacter valiniphilus</name>
    <dbReference type="NCBI Taxonomy" id="2676122"/>
    <lineage>
        <taxon>Bacteria</taxon>
        <taxon>Bacillati</taxon>
        <taxon>Actinomycetota</taxon>
        <taxon>Actinomycetes</taxon>
        <taxon>Micrococcales</taxon>
        <taxon>Micrococcaceae</taxon>
        <taxon>Galactobacter</taxon>
    </lineage>
</organism>
<dbReference type="AlphaFoldDB" id="A0A399JER3"/>
<dbReference type="InterPro" id="IPR039422">
    <property type="entry name" value="MarR/SlyA-like"/>
</dbReference>
<dbReference type="Proteomes" id="UP000265419">
    <property type="component" value="Unassembled WGS sequence"/>
</dbReference>
<proteinExistence type="predicted"/>
<feature type="domain" description="HTH marR-type" evidence="1">
    <location>
        <begin position="31"/>
        <end position="130"/>
    </location>
</feature>
<dbReference type="Pfam" id="PF12802">
    <property type="entry name" value="MarR_2"/>
    <property type="match status" value="1"/>
</dbReference>
<accession>A0A399JER3</accession>
<dbReference type="PANTHER" id="PTHR33164">
    <property type="entry name" value="TRANSCRIPTIONAL REGULATOR, MARR FAMILY"/>
    <property type="match status" value="1"/>
</dbReference>
<dbReference type="SUPFAM" id="SSF46785">
    <property type="entry name" value="Winged helix' DNA-binding domain"/>
    <property type="match status" value="1"/>
</dbReference>
<sequence length="155" mass="16379">MPTPSPAARSLSSLVLPVSELQAEFLYAADTVAERHGLTPARWQVLGAAIAQPQSVADIARGLGLARQSVQRVADDVVAAGFAGWAPNPAHARAKLLVATDAGHAINDAVTEDQLAWADEVGSRLDPHDVAALRGLLDRVTAVSREYWDELEAQA</sequence>